<dbReference type="PROSITE" id="PS51257">
    <property type="entry name" value="PROKAR_LIPOPROTEIN"/>
    <property type="match status" value="1"/>
</dbReference>
<feature type="chain" id="PRO_5043946434" evidence="2">
    <location>
        <begin position="24"/>
        <end position="63"/>
    </location>
</feature>
<keyword evidence="2" id="KW-0732">Signal</keyword>
<proteinExistence type="predicted"/>
<protein>
    <submittedName>
        <fullName evidence="3">Uncharacterized protein</fullName>
    </submittedName>
</protein>
<organism evidence="3">
    <name type="scientific">Sesamum latifolium</name>
    <dbReference type="NCBI Taxonomy" id="2727402"/>
    <lineage>
        <taxon>Eukaryota</taxon>
        <taxon>Viridiplantae</taxon>
        <taxon>Streptophyta</taxon>
        <taxon>Embryophyta</taxon>
        <taxon>Tracheophyta</taxon>
        <taxon>Spermatophyta</taxon>
        <taxon>Magnoliopsida</taxon>
        <taxon>eudicotyledons</taxon>
        <taxon>Gunneridae</taxon>
        <taxon>Pentapetalae</taxon>
        <taxon>asterids</taxon>
        <taxon>lamiids</taxon>
        <taxon>Lamiales</taxon>
        <taxon>Pedaliaceae</taxon>
        <taxon>Sesamum</taxon>
    </lineage>
</organism>
<evidence type="ECO:0000256" key="2">
    <source>
        <dbReference type="SAM" id="SignalP"/>
    </source>
</evidence>
<name>A0AAW2U155_9LAMI</name>
<feature type="transmembrane region" description="Helical" evidence="1">
    <location>
        <begin position="39"/>
        <end position="61"/>
    </location>
</feature>
<reference evidence="3" key="1">
    <citation type="submission" date="2020-06" db="EMBL/GenBank/DDBJ databases">
        <authorList>
            <person name="Li T."/>
            <person name="Hu X."/>
            <person name="Zhang T."/>
            <person name="Song X."/>
            <person name="Zhang H."/>
            <person name="Dai N."/>
            <person name="Sheng W."/>
            <person name="Hou X."/>
            <person name="Wei L."/>
        </authorList>
    </citation>
    <scope>NUCLEOTIDE SEQUENCE</scope>
    <source>
        <strain evidence="3">KEN1</strain>
        <tissue evidence="3">Leaf</tissue>
    </source>
</reference>
<dbReference type="AlphaFoldDB" id="A0AAW2U155"/>
<accession>A0AAW2U155</accession>
<sequence length="63" mass="6230">MATSKTVALMLVAVFATLSCVIAQGDLIPAPSPVTGAAALGFPVSAAVVASPLIFALLALLNY</sequence>
<keyword evidence="1" id="KW-1133">Transmembrane helix</keyword>
<dbReference type="EMBL" id="JACGWN010000013">
    <property type="protein sequence ID" value="KAL0410743.1"/>
    <property type="molecule type" value="Genomic_DNA"/>
</dbReference>
<feature type="signal peptide" evidence="2">
    <location>
        <begin position="1"/>
        <end position="23"/>
    </location>
</feature>
<evidence type="ECO:0000256" key="1">
    <source>
        <dbReference type="SAM" id="Phobius"/>
    </source>
</evidence>
<evidence type="ECO:0000313" key="3">
    <source>
        <dbReference type="EMBL" id="KAL0410743.1"/>
    </source>
</evidence>
<comment type="caution">
    <text evidence="3">The sequence shown here is derived from an EMBL/GenBank/DDBJ whole genome shotgun (WGS) entry which is preliminary data.</text>
</comment>
<gene>
    <name evidence="3" type="ORF">Slati_3664000</name>
</gene>
<keyword evidence="1" id="KW-0812">Transmembrane</keyword>
<keyword evidence="1" id="KW-0472">Membrane</keyword>
<reference evidence="3" key="2">
    <citation type="journal article" date="2024" name="Plant">
        <title>Genomic evolution and insights into agronomic trait innovations of Sesamum species.</title>
        <authorList>
            <person name="Miao H."/>
            <person name="Wang L."/>
            <person name="Qu L."/>
            <person name="Liu H."/>
            <person name="Sun Y."/>
            <person name="Le M."/>
            <person name="Wang Q."/>
            <person name="Wei S."/>
            <person name="Zheng Y."/>
            <person name="Lin W."/>
            <person name="Duan Y."/>
            <person name="Cao H."/>
            <person name="Xiong S."/>
            <person name="Wang X."/>
            <person name="Wei L."/>
            <person name="Li C."/>
            <person name="Ma Q."/>
            <person name="Ju M."/>
            <person name="Zhao R."/>
            <person name="Li G."/>
            <person name="Mu C."/>
            <person name="Tian Q."/>
            <person name="Mei H."/>
            <person name="Zhang T."/>
            <person name="Gao T."/>
            <person name="Zhang H."/>
        </authorList>
    </citation>
    <scope>NUCLEOTIDE SEQUENCE</scope>
    <source>
        <strain evidence="3">KEN1</strain>
    </source>
</reference>